<evidence type="ECO:0000256" key="2">
    <source>
        <dbReference type="SAM" id="Phobius"/>
    </source>
</evidence>
<feature type="transmembrane region" description="Helical" evidence="2">
    <location>
        <begin position="185"/>
        <end position="211"/>
    </location>
</feature>
<dbReference type="VEuPathDB" id="FungiDB:A1O9_10371"/>
<proteinExistence type="predicted"/>
<feature type="compositionally biased region" description="Basic and acidic residues" evidence="1">
    <location>
        <begin position="254"/>
        <end position="268"/>
    </location>
</feature>
<gene>
    <name evidence="3" type="ORF">A1O9_10371</name>
</gene>
<dbReference type="AlphaFoldDB" id="A0A072P0N7"/>
<name>A0A072P0N7_9EURO</name>
<sequence length="282" mass="30905">METQRYHDGAYPYQGQEYNVVQQQQHPFQDRRQNGAYSAQPQYTHVPQNRQEQLPQGQSPPEQNSVLPLPQSPEPVKQPPVPRYEPPTAGAIAPDENPLSPTTPKFTRASTNMAIVPPPSDMSQYSIGTFTPSPQAIRGGSWQHGLCSCAEPSICLTGIFCPCIVYGRTQYRLTLRGEKKDPTNMLGYTAINGSCIAFGVLCGINGFLAAIQHTRVRKAYNMNSEAGNVAGDCLTGLCCCCCVVAQDEKEVKFREEQARKPAGSKKEGYVTPTAMAFTPRSS</sequence>
<comment type="caution">
    <text evidence="3">The sequence shown here is derived from an EMBL/GenBank/DDBJ whole genome shotgun (WGS) entry which is preliminary data.</text>
</comment>
<evidence type="ECO:0008006" key="5">
    <source>
        <dbReference type="Google" id="ProtNLM"/>
    </source>
</evidence>
<dbReference type="PANTHER" id="PTHR15907">
    <property type="entry name" value="DUF614 FAMILY PROTEIN-RELATED"/>
    <property type="match status" value="1"/>
</dbReference>
<dbReference type="InterPro" id="IPR006461">
    <property type="entry name" value="PLAC_motif_containing"/>
</dbReference>
<evidence type="ECO:0000313" key="4">
    <source>
        <dbReference type="Proteomes" id="UP000027920"/>
    </source>
</evidence>
<evidence type="ECO:0000313" key="3">
    <source>
        <dbReference type="EMBL" id="KEF53396.1"/>
    </source>
</evidence>
<protein>
    <recommendedName>
        <fullName evidence="5">DUF614 domain-containing protein</fullName>
    </recommendedName>
</protein>
<feature type="region of interest" description="Disordered" evidence="1">
    <location>
        <begin position="1"/>
        <end position="106"/>
    </location>
</feature>
<dbReference type="RefSeq" id="XP_013255986.1">
    <property type="nucleotide sequence ID" value="XM_013400532.1"/>
</dbReference>
<keyword evidence="4" id="KW-1185">Reference proteome</keyword>
<evidence type="ECO:0000256" key="1">
    <source>
        <dbReference type="SAM" id="MobiDB-lite"/>
    </source>
</evidence>
<dbReference type="Proteomes" id="UP000027920">
    <property type="component" value="Unassembled WGS sequence"/>
</dbReference>
<dbReference type="STRING" id="1182545.A0A072P0N7"/>
<dbReference type="EMBL" id="AMGV01000013">
    <property type="protein sequence ID" value="KEF53396.1"/>
    <property type="molecule type" value="Genomic_DNA"/>
</dbReference>
<dbReference type="GeneID" id="25285275"/>
<feature type="compositionally biased region" description="Pro residues" evidence="1">
    <location>
        <begin position="70"/>
        <end position="85"/>
    </location>
</feature>
<keyword evidence="2" id="KW-1133">Transmembrane helix</keyword>
<keyword evidence="2" id="KW-0472">Membrane</keyword>
<accession>A0A072P0N7</accession>
<dbReference type="HOGENOM" id="CLU_050253_0_0_1"/>
<keyword evidence="2" id="KW-0812">Transmembrane</keyword>
<dbReference type="Pfam" id="PF04749">
    <property type="entry name" value="PLAC8"/>
    <property type="match status" value="1"/>
</dbReference>
<reference evidence="3 4" key="1">
    <citation type="submission" date="2013-03" db="EMBL/GenBank/DDBJ databases">
        <title>The Genome Sequence of Exophiala aquamarina CBS 119918.</title>
        <authorList>
            <consortium name="The Broad Institute Genomics Platform"/>
            <person name="Cuomo C."/>
            <person name="de Hoog S."/>
            <person name="Gorbushina A."/>
            <person name="Walker B."/>
            <person name="Young S.K."/>
            <person name="Zeng Q."/>
            <person name="Gargeya S."/>
            <person name="Fitzgerald M."/>
            <person name="Haas B."/>
            <person name="Abouelleil A."/>
            <person name="Allen A.W."/>
            <person name="Alvarado L."/>
            <person name="Arachchi H.M."/>
            <person name="Berlin A.M."/>
            <person name="Chapman S.B."/>
            <person name="Gainer-Dewar J."/>
            <person name="Goldberg J."/>
            <person name="Griggs A."/>
            <person name="Gujja S."/>
            <person name="Hansen M."/>
            <person name="Howarth C."/>
            <person name="Imamovic A."/>
            <person name="Ireland A."/>
            <person name="Larimer J."/>
            <person name="McCowan C."/>
            <person name="Murphy C."/>
            <person name="Pearson M."/>
            <person name="Poon T.W."/>
            <person name="Priest M."/>
            <person name="Roberts A."/>
            <person name="Saif S."/>
            <person name="Shea T."/>
            <person name="Sisk P."/>
            <person name="Sykes S."/>
            <person name="Wortman J."/>
            <person name="Nusbaum C."/>
            <person name="Birren B."/>
        </authorList>
    </citation>
    <scope>NUCLEOTIDE SEQUENCE [LARGE SCALE GENOMIC DNA]</scope>
    <source>
        <strain evidence="3 4">CBS 119918</strain>
    </source>
</reference>
<feature type="region of interest" description="Disordered" evidence="1">
    <location>
        <begin position="254"/>
        <end position="282"/>
    </location>
</feature>
<feature type="compositionally biased region" description="Polar residues" evidence="1">
    <location>
        <begin position="35"/>
        <end position="66"/>
    </location>
</feature>
<dbReference type="NCBIfam" id="TIGR01571">
    <property type="entry name" value="A_thal_Cys_rich"/>
    <property type="match status" value="1"/>
</dbReference>
<dbReference type="OrthoDB" id="1045822at2759"/>
<feature type="compositionally biased region" description="Low complexity" evidence="1">
    <location>
        <begin position="13"/>
        <end position="25"/>
    </location>
</feature>
<organism evidence="3 4">
    <name type="scientific">Exophiala aquamarina CBS 119918</name>
    <dbReference type="NCBI Taxonomy" id="1182545"/>
    <lineage>
        <taxon>Eukaryota</taxon>
        <taxon>Fungi</taxon>
        <taxon>Dikarya</taxon>
        <taxon>Ascomycota</taxon>
        <taxon>Pezizomycotina</taxon>
        <taxon>Eurotiomycetes</taxon>
        <taxon>Chaetothyriomycetidae</taxon>
        <taxon>Chaetothyriales</taxon>
        <taxon>Herpotrichiellaceae</taxon>
        <taxon>Exophiala</taxon>
    </lineage>
</organism>